<name>A0ABS8G4F9_9ALTE</name>
<protein>
    <submittedName>
        <fullName evidence="2">MBL fold metallo-hydrolase</fullName>
    </submittedName>
</protein>
<dbReference type="PANTHER" id="PTHR43546">
    <property type="entry name" value="UPF0173 METAL-DEPENDENT HYDROLASE MJ1163-RELATED"/>
    <property type="match status" value="1"/>
</dbReference>
<dbReference type="CDD" id="cd06262">
    <property type="entry name" value="metallo-hydrolase-like_MBL-fold"/>
    <property type="match status" value="1"/>
</dbReference>
<dbReference type="Pfam" id="PF13483">
    <property type="entry name" value="Lactamase_B_3"/>
    <property type="match status" value="1"/>
</dbReference>
<gene>
    <name evidence="2" type="ORF">LJ739_01990</name>
</gene>
<reference evidence="2 3" key="1">
    <citation type="submission" date="2021-10" db="EMBL/GenBank/DDBJ databases">
        <title>Draft genome of Aestuariibacter halophilus JC2043.</title>
        <authorList>
            <person name="Emsley S.A."/>
            <person name="Pfannmuller K.M."/>
            <person name="Ushijima B."/>
            <person name="Saw J.H."/>
            <person name="Videau P."/>
        </authorList>
    </citation>
    <scope>NUCLEOTIDE SEQUENCE [LARGE SCALE GENOMIC DNA]</scope>
    <source>
        <strain evidence="2 3">JC2043</strain>
    </source>
</reference>
<feature type="domain" description="Metallo-beta-lactamase" evidence="1">
    <location>
        <begin position="7"/>
        <end position="221"/>
    </location>
</feature>
<dbReference type="InterPro" id="IPR001279">
    <property type="entry name" value="Metallo-B-lactamas"/>
</dbReference>
<evidence type="ECO:0000259" key="1">
    <source>
        <dbReference type="SMART" id="SM00849"/>
    </source>
</evidence>
<dbReference type="EMBL" id="JAJEWP010000001">
    <property type="protein sequence ID" value="MCC2615011.1"/>
    <property type="molecule type" value="Genomic_DNA"/>
</dbReference>
<dbReference type="SUPFAM" id="SSF56281">
    <property type="entry name" value="Metallo-hydrolase/oxidoreductase"/>
    <property type="match status" value="1"/>
</dbReference>
<evidence type="ECO:0000313" key="2">
    <source>
        <dbReference type="EMBL" id="MCC2615011.1"/>
    </source>
</evidence>
<dbReference type="PANTHER" id="PTHR43546:SF3">
    <property type="entry name" value="UPF0173 METAL-DEPENDENT HYDROLASE MJ1163"/>
    <property type="match status" value="1"/>
</dbReference>
<dbReference type="InterPro" id="IPR036866">
    <property type="entry name" value="RibonucZ/Hydroxyglut_hydro"/>
</dbReference>
<proteinExistence type="predicted"/>
<keyword evidence="3" id="KW-1185">Reference proteome</keyword>
<evidence type="ECO:0000313" key="3">
    <source>
        <dbReference type="Proteomes" id="UP001520878"/>
    </source>
</evidence>
<dbReference type="SMART" id="SM00849">
    <property type="entry name" value="Lactamase_B"/>
    <property type="match status" value="1"/>
</dbReference>
<dbReference type="Gene3D" id="3.60.15.10">
    <property type="entry name" value="Ribonuclease Z/Hydroxyacylglutathione hydrolase-like"/>
    <property type="match status" value="1"/>
</dbReference>
<comment type="caution">
    <text evidence="2">The sequence shown here is derived from an EMBL/GenBank/DDBJ whole genome shotgun (WGS) entry which is preliminary data.</text>
</comment>
<dbReference type="InterPro" id="IPR050114">
    <property type="entry name" value="UPF0173_UPF0282_UlaG_hydrolase"/>
</dbReference>
<dbReference type="Proteomes" id="UP001520878">
    <property type="component" value="Unassembled WGS sequence"/>
</dbReference>
<sequence length="262" mass="28985">MKIRHFLYNSFLIENSNNKIAIDPGQNLWIFNLSSLIPKAEWKNITHILITHGDPDHYWQADRVAQASHAPVVCGKDLAKVEGGETLLVNPRGRGLTSWVPFKNVHPLDIGESVSLGDVQIEALKTVHGPISVPILCFKIKQQPGPGERVGIGSVGFKITVDGKTIVNLGDSVLQTEWAGLKPDVLMLPIGGPGNNTWTMDVYDALEAVKIIAPKKVIPCHYNVAFFWIKNIACADDQLFKREVEKLGIECSIMRYGDEIEV</sequence>
<organism evidence="2 3">
    <name type="scientific">Fluctibacter halophilus</name>
    <dbReference type="NCBI Taxonomy" id="226011"/>
    <lineage>
        <taxon>Bacteria</taxon>
        <taxon>Pseudomonadati</taxon>
        <taxon>Pseudomonadota</taxon>
        <taxon>Gammaproteobacteria</taxon>
        <taxon>Alteromonadales</taxon>
        <taxon>Alteromonadaceae</taxon>
        <taxon>Fluctibacter</taxon>
    </lineage>
</organism>
<dbReference type="RefSeq" id="WP_229156924.1">
    <property type="nucleotide sequence ID" value="NZ_JAJEWP010000001.1"/>
</dbReference>
<accession>A0ABS8G4F9</accession>